<keyword evidence="7" id="KW-1185">Reference proteome</keyword>
<name>A0A830B372_9LAMI</name>
<gene>
    <name evidence="6" type="ORF">PHJA_000033900</name>
</gene>
<dbReference type="EMBL" id="BMAC01000002">
    <property type="protein sequence ID" value="GFP78904.1"/>
    <property type="molecule type" value="Genomic_DNA"/>
</dbReference>
<reference evidence="6" key="1">
    <citation type="submission" date="2020-07" db="EMBL/GenBank/DDBJ databases">
        <title>Ethylene signaling mediates host invasion by parasitic plants.</title>
        <authorList>
            <person name="Yoshida S."/>
        </authorList>
    </citation>
    <scope>NUCLEOTIDE SEQUENCE</scope>
    <source>
        <strain evidence="6">Okayama</strain>
    </source>
</reference>
<feature type="domain" description="Cyclin-like" evidence="5">
    <location>
        <begin position="31"/>
        <end position="117"/>
    </location>
</feature>
<dbReference type="AlphaFoldDB" id="A0A830B372"/>
<dbReference type="SMART" id="SM00385">
    <property type="entry name" value="CYCLIN"/>
    <property type="match status" value="1"/>
</dbReference>
<accession>A0A830B372</accession>
<evidence type="ECO:0000256" key="3">
    <source>
        <dbReference type="RuleBase" id="RU000383"/>
    </source>
</evidence>
<sequence length="267" mass="31140">MSFRKETHFRPDSDENQVQKWSKNIRLEALKWILQTRVLFGYHYRTAYLSLIYFDQFFGKTWFSEKPTWTSRILSIACLSIAAKMEEQKARSFTEYHVDGYSFQGIAVQRMELCVLSTLGWNMVVITPFTYLTYFVTKFCVEKSRHQEIVTQAADLVLRIMEEINVAEIRPSIVAAASILAAYDHRFDKTMLENKIDAIPRWECEQTFSCYCLLQQTLMLKTPKSAVIPSSISFVESTIASRGGSKRRLTFDSKDQYCPVKKSFYHN</sequence>
<dbReference type="InterPro" id="IPR006671">
    <property type="entry name" value="Cyclin_N"/>
</dbReference>
<evidence type="ECO:0000256" key="2">
    <source>
        <dbReference type="ARBA" id="ARBA00023306"/>
    </source>
</evidence>
<evidence type="ECO:0000313" key="6">
    <source>
        <dbReference type="EMBL" id="GFP78904.1"/>
    </source>
</evidence>
<keyword evidence="4" id="KW-1133">Transmembrane helix</keyword>
<dbReference type="SUPFAM" id="SSF47954">
    <property type="entry name" value="Cyclin-like"/>
    <property type="match status" value="1"/>
</dbReference>
<dbReference type="Gene3D" id="1.10.472.10">
    <property type="entry name" value="Cyclin-like"/>
    <property type="match status" value="2"/>
</dbReference>
<evidence type="ECO:0000259" key="5">
    <source>
        <dbReference type="SMART" id="SM00385"/>
    </source>
</evidence>
<dbReference type="Proteomes" id="UP000653305">
    <property type="component" value="Unassembled WGS sequence"/>
</dbReference>
<dbReference type="OrthoDB" id="306099at2759"/>
<comment type="caution">
    <text evidence="6">The sequence shown here is derived from an EMBL/GenBank/DDBJ whole genome shotgun (WGS) entry which is preliminary data.</text>
</comment>
<keyword evidence="1" id="KW-0132">Cell division</keyword>
<dbReference type="PANTHER" id="PTHR10177">
    <property type="entry name" value="CYCLINS"/>
    <property type="match status" value="1"/>
</dbReference>
<keyword evidence="4" id="KW-0472">Membrane</keyword>
<dbReference type="Pfam" id="PF00134">
    <property type="entry name" value="Cyclin_N"/>
    <property type="match status" value="1"/>
</dbReference>
<dbReference type="CDD" id="cd20544">
    <property type="entry name" value="CYCLIN_AtCycD-like_rpt2"/>
    <property type="match status" value="1"/>
</dbReference>
<proteinExistence type="inferred from homology"/>
<comment type="similarity">
    <text evidence="3">Belongs to the cyclin family.</text>
</comment>
<keyword evidence="4" id="KW-0812">Transmembrane</keyword>
<keyword evidence="2" id="KW-0131">Cell cycle</keyword>
<evidence type="ECO:0000313" key="7">
    <source>
        <dbReference type="Proteomes" id="UP000653305"/>
    </source>
</evidence>
<dbReference type="InterPro" id="IPR013763">
    <property type="entry name" value="Cyclin-like_dom"/>
</dbReference>
<keyword evidence="3" id="KW-0195">Cyclin</keyword>
<organism evidence="6 7">
    <name type="scientific">Phtheirospermum japonicum</name>
    <dbReference type="NCBI Taxonomy" id="374723"/>
    <lineage>
        <taxon>Eukaryota</taxon>
        <taxon>Viridiplantae</taxon>
        <taxon>Streptophyta</taxon>
        <taxon>Embryophyta</taxon>
        <taxon>Tracheophyta</taxon>
        <taxon>Spermatophyta</taxon>
        <taxon>Magnoliopsida</taxon>
        <taxon>eudicotyledons</taxon>
        <taxon>Gunneridae</taxon>
        <taxon>Pentapetalae</taxon>
        <taxon>asterids</taxon>
        <taxon>lamiids</taxon>
        <taxon>Lamiales</taxon>
        <taxon>Orobanchaceae</taxon>
        <taxon>Orobanchaceae incertae sedis</taxon>
        <taxon>Phtheirospermum</taxon>
    </lineage>
</organism>
<evidence type="ECO:0000256" key="4">
    <source>
        <dbReference type="SAM" id="Phobius"/>
    </source>
</evidence>
<dbReference type="GO" id="GO:0051301">
    <property type="term" value="P:cell division"/>
    <property type="evidence" value="ECO:0007669"/>
    <property type="project" value="UniProtKB-KW"/>
</dbReference>
<protein>
    <submittedName>
        <fullName evidence="6">Cyclin-d5-1</fullName>
    </submittedName>
</protein>
<dbReference type="InterPro" id="IPR039361">
    <property type="entry name" value="Cyclin"/>
</dbReference>
<dbReference type="InterPro" id="IPR036915">
    <property type="entry name" value="Cyclin-like_sf"/>
</dbReference>
<feature type="transmembrane region" description="Helical" evidence="4">
    <location>
        <begin position="113"/>
        <end position="136"/>
    </location>
</feature>
<evidence type="ECO:0000256" key="1">
    <source>
        <dbReference type="ARBA" id="ARBA00022618"/>
    </source>
</evidence>